<evidence type="ECO:0000256" key="1">
    <source>
        <dbReference type="SAM" id="MobiDB-lite"/>
    </source>
</evidence>
<feature type="transmembrane region" description="Helical" evidence="2">
    <location>
        <begin position="96"/>
        <end position="118"/>
    </location>
</feature>
<comment type="caution">
    <text evidence="3">The sequence shown here is derived from an EMBL/GenBank/DDBJ whole genome shotgun (WGS) entry which is preliminary data.</text>
</comment>
<feature type="transmembrane region" description="Helical" evidence="2">
    <location>
        <begin position="160"/>
        <end position="181"/>
    </location>
</feature>
<keyword evidence="4" id="KW-1185">Reference proteome</keyword>
<keyword evidence="2" id="KW-0812">Transmembrane</keyword>
<sequence length="182" mass="18264">MHDGETGGAGDDGPDDEAADARRKADPFGLISGGEGVFTGTVVCAAAIAYGAGHLDSSAQLSIAIFGTVLVYWLAHLHASTLGASVKHGLHPRVALRAALLETWPIAGASLLPILILLLAELAGASLRTAAWTALIATIGLLSGYSYLAGVRSGLSRRGCVASAAVGAGIGMLVAAMKVALH</sequence>
<dbReference type="Proteomes" id="UP001501468">
    <property type="component" value="Unassembled WGS sequence"/>
</dbReference>
<evidence type="ECO:0000313" key="4">
    <source>
        <dbReference type="Proteomes" id="UP001501468"/>
    </source>
</evidence>
<feature type="region of interest" description="Disordered" evidence="1">
    <location>
        <begin position="1"/>
        <end position="20"/>
    </location>
</feature>
<reference evidence="4" key="1">
    <citation type="journal article" date="2019" name="Int. J. Syst. Evol. Microbiol.">
        <title>The Global Catalogue of Microorganisms (GCM) 10K type strain sequencing project: providing services to taxonomists for standard genome sequencing and annotation.</title>
        <authorList>
            <consortium name="The Broad Institute Genomics Platform"/>
            <consortium name="The Broad Institute Genome Sequencing Center for Infectious Disease"/>
            <person name="Wu L."/>
            <person name="Ma J."/>
        </authorList>
    </citation>
    <scope>NUCLEOTIDE SEQUENCE [LARGE SCALE GENOMIC DNA]</scope>
    <source>
        <strain evidence="4">JCM 17125</strain>
    </source>
</reference>
<proteinExistence type="predicted"/>
<organism evidence="3 4">
    <name type="scientific">Terrabacter ginsenosidimutans</name>
    <dbReference type="NCBI Taxonomy" id="490575"/>
    <lineage>
        <taxon>Bacteria</taxon>
        <taxon>Bacillati</taxon>
        <taxon>Actinomycetota</taxon>
        <taxon>Actinomycetes</taxon>
        <taxon>Micrococcales</taxon>
        <taxon>Intrasporangiaceae</taxon>
        <taxon>Terrabacter</taxon>
    </lineage>
</organism>
<name>A0ABP7CYK4_9MICO</name>
<protein>
    <submittedName>
        <fullName evidence="3">Uncharacterized protein</fullName>
    </submittedName>
</protein>
<evidence type="ECO:0000313" key="3">
    <source>
        <dbReference type="EMBL" id="GAA3696616.1"/>
    </source>
</evidence>
<feature type="transmembrane region" description="Helical" evidence="2">
    <location>
        <begin position="58"/>
        <end position="75"/>
    </location>
</feature>
<feature type="transmembrane region" description="Helical" evidence="2">
    <location>
        <begin position="28"/>
        <end position="52"/>
    </location>
</feature>
<feature type="compositionally biased region" description="Gly residues" evidence="1">
    <location>
        <begin position="1"/>
        <end position="11"/>
    </location>
</feature>
<gene>
    <name evidence="3" type="ORF">GCM10022399_11340</name>
</gene>
<accession>A0ABP7CYK4</accession>
<keyword evidence="2" id="KW-0472">Membrane</keyword>
<evidence type="ECO:0000256" key="2">
    <source>
        <dbReference type="SAM" id="Phobius"/>
    </source>
</evidence>
<dbReference type="RefSeq" id="WP_344942757.1">
    <property type="nucleotide sequence ID" value="NZ_BAABDC010000001.1"/>
</dbReference>
<dbReference type="EMBL" id="BAABDC010000001">
    <property type="protein sequence ID" value="GAA3696616.1"/>
    <property type="molecule type" value="Genomic_DNA"/>
</dbReference>
<keyword evidence="2" id="KW-1133">Transmembrane helix</keyword>
<feature type="transmembrane region" description="Helical" evidence="2">
    <location>
        <begin position="130"/>
        <end position="148"/>
    </location>
</feature>